<comment type="caution">
    <text evidence="2">The sequence shown here is derived from an EMBL/GenBank/DDBJ whole genome shotgun (WGS) entry which is preliminary data.</text>
</comment>
<gene>
    <name evidence="2" type="ORF">B296_00003249</name>
</gene>
<evidence type="ECO:0000313" key="3">
    <source>
        <dbReference type="Proteomes" id="UP000287651"/>
    </source>
</evidence>
<dbReference type="PANTHER" id="PTHR33210">
    <property type="entry name" value="PROTODERMAL FACTOR 1"/>
    <property type="match status" value="1"/>
</dbReference>
<evidence type="ECO:0000256" key="1">
    <source>
        <dbReference type="SAM" id="MobiDB-lite"/>
    </source>
</evidence>
<dbReference type="InterPro" id="IPR039923">
    <property type="entry name" value="Protodermal_1"/>
</dbReference>
<protein>
    <submittedName>
        <fullName evidence="2">Uncharacterized protein</fullName>
    </submittedName>
</protein>
<organism evidence="2 3">
    <name type="scientific">Ensete ventricosum</name>
    <name type="common">Abyssinian banana</name>
    <name type="synonym">Musa ensete</name>
    <dbReference type="NCBI Taxonomy" id="4639"/>
    <lineage>
        <taxon>Eukaryota</taxon>
        <taxon>Viridiplantae</taxon>
        <taxon>Streptophyta</taxon>
        <taxon>Embryophyta</taxon>
        <taxon>Tracheophyta</taxon>
        <taxon>Spermatophyta</taxon>
        <taxon>Magnoliopsida</taxon>
        <taxon>Liliopsida</taxon>
        <taxon>Zingiberales</taxon>
        <taxon>Musaceae</taxon>
        <taxon>Ensete</taxon>
    </lineage>
</organism>
<dbReference type="AlphaFoldDB" id="A0A427AG30"/>
<accession>A0A427AG30</accession>
<feature type="non-terminal residue" evidence="2">
    <location>
        <position position="1"/>
    </location>
</feature>
<evidence type="ECO:0000313" key="2">
    <source>
        <dbReference type="EMBL" id="RRT75188.1"/>
    </source>
</evidence>
<dbReference type="PANTHER" id="PTHR33210:SF16">
    <property type="entry name" value="OS04G0517000 PROTEIN"/>
    <property type="match status" value="1"/>
</dbReference>
<dbReference type="EMBL" id="AMZH03002555">
    <property type="protein sequence ID" value="RRT75188.1"/>
    <property type="molecule type" value="Genomic_DNA"/>
</dbReference>
<dbReference type="Proteomes" id="UP000287651">
    <property type="component" value="Unassembled WGS sequence"/>
</dbReference>
<reference evidence="2 3" key="1">
    <citation type="journal article" date="2014" name="Agronomy (Basel)">
        <title>A Draft Genome Sequence for Ensete ventricosum, the Drought-Tolerant Tree Against Hunger.</title>
        <authorList>
            <person name="Harrison J."/>
            <person name="Moore K.A."/>
            <person name="Paszkiewicz K."/>
            <person name="Jones T."/>
            <person name="Grant M."/>
            <person name="Ambacheew D."/>
            <person name="Muzemil S."/>
            <person name="Studholme D.J."/>
        </authorList>
    </citation>
    <scope>NUCLEOTIDE SEQUENCE [LARGE SCALE GENOMIC DNA]</scope>
</reference>
<name>A0A427AG30_ENSVE</name>
<proteinExistence type="predicted"/>
<feature type="region of interest" description="Disordered" evidence="1">
    <location>
        <begin position="109"/>
        <end position="132"/>
    </location>
</feature>
<sequence>FCFIKEKDHGFHLYFGREPWPNTVPRDSSVSKVFGSRLLERYEPGLTLLEATQRNDDIGGSAFSKLVKQSSAALLNAYSRPGFPYSAWEIKSLVLEALVSESSAASQAEQFKQANEASQARMPHSHRSSASGLRGRALYSHRMRSHVDDVDAAADVKTQRKNATSYVHSTWKSVKDHKDDEDIIEEKNTDYFGSENDCVAGWIGEIDRYSKE</sequence>